<dbReference type="Proteomes" id="UP000239907">
    <property type="component" value="Unassembled WGS sequence"/>
</dbReference>
<dbReference type="InterPro" id="IPR010583">
    <property type="entry name" value="MipA"/>
</dbReference>
<dbReference type="RefSeq" id="WP_105044500.1">
    <property type="nucleotide sequence ID" value="NZ_MQWA01000001.1"/>
</dbReference>
<reference evidence="2 3" key="1">
    <citation type="submission" date="2016-12" db="EMBL/GenBank/DDBJ databases">
        <title>Study of bacterial adaptation to deep sea.</title>
        <authorList>
            <person name="Song J."/>
            <person name="Yoshizawa S."/>
            <person name="Kogure K."/>
        </authorList>
    </citation>
    <scope>NUCLEOTIDE SEQUENCE [LARGE SCALE GENOMIC DNA]</scope>
    <source>
        <strain evidence="2 3">SAORIC-165</strain>
    </source>
</reference>
<evidence type="ECO:0000256" key="1">
    <source>
        <dbReference type="SAM" id="SignalP"/>
    </source>
</evidence>
<evidence type="ECO:0008006" key="4">
    <source>
        <dbReference type="Google" id="ProtNLM"/>
    </source>
</evidence>
<protein>
    <recommendedName>
        <fullName evidence="4">MltA-interacting MipA family protein</fullName>
    </recommendedName>
</protein>
<feature type="chain" id="PRO_5015523045" description="MltA-interacting MipA family protein" evidence="1">
    <location>
        <begin position="20"/>
        <end position="448"/>
    </location>
</feature>
<comment type="caution">
    <text evidence="2">The sequence shown here is derived from an EMBL/GenBank/DDBJ whole genome shotgun (WGS) entry which is preliminary data.</text>
</comment>
<gene>
    <name evidence="2" type="ORF">BSZ32_16860</name>
</gene>
<dbReference type="OrthoDB" id="92529at2"/>
<dbReference type="Pfam" id="PF06629">
    <property type="entry name" value="MipA"/>
    <property type="match status" value="1"/>
</dbReference>
<dbReference type="AlphaFoldDB" id="A0A2S7U4P4"/>
<keyword evidence="1" id="KW-0732">Signal</keyword>
<evidence type="ECO:0000313" key="2">
    <source>
        <dbReference type="EMBL" id="PQJ29985.1"/>
    </source>
</evidence>
<sequence>MNKAKLTLLPFFCSGFLTAGDLPASREDTSKAPVKFSTGEDLLPQWGVAMGVRYASVPYASDDKATSDIFPLFYYEGERFFLRGDYGGVKLWEGDKYGFNALARHRFTDIPAEFIDKVNGNTLDMGLQAFWKLDEQSQLQFDVLSDPQGRFHSAARWAGDYSKPNWRFFPELEIRFTGSEFNSHYYGVDTYDLSEGIEARARFKARRRVVSNLHLEGRVEGAWLGSEASKSRAVEDDFAYELYLGFGFYDGDERAEVSTLEAKPYWRLSQGWGTSSDFQNMIFGEHKTDDGADVNVTSIFYGHPLADSIFGVPIEMYITPGFSYHYSSDVQDSSTEWVLAFKGFYTFPTPWRLRLGIAEGISYADSLTYYESSELEQKGFEESKLMNYLDLTLDLNIGDVFKSNKLEDLWLGYGIHHRSGMYESSSAFGDISGGTNFANIYLQWHGEF</sequence>
<feature type="signal peptide" evidence="1">
    <location>
        <begin position="1"/>
        <end position="19"/>
    </location>
</feature>
<evidence type="ECO:0000313" key="3">
    <source>
        <dbReference type="Proteomes" id="UP000239907"/>
    </source>
</evidence>
<organism evidence="2 3">
    <name type="scientific">Rubritalea profundi</name>
    <dbReference type="NCBI Taxonomy" id="1658618"/>
    <lineage>
        <taxon>Bacteria</taxon>
        <taxon>Pseudomonadati</taxon>
        <taxon>Verrucomicrobiota</taxon>
        <taxon>Verrucomicrobiia</taxon>
        <taxon>Verrucomicrobiales</taxon>
        <taxon>Rubritaleaceae</taxon>
        <taxon>Rubritalea</taxon>
    </lineage>
</organism>
<dbReference type="EMBL" id="MQWA01000001">
    <property type="protein sequence ID" value="PQJ29985.1"/>
    <property type="molecule type" value="Genomic_DNA"/>
</dbReference>
<proteinExistence type="predicted"/>
<accession>A0A2S7U4P4</accession>
<keyword evidence="3" id="KW-1185">Reference proteome</keyword>
<name>A0A2S7U4P4_9BACT</name>